<feature type="signal peptide" evidence="2">
    <location>
        <begin position="1"/>
        <end position="20"/>
    </location>
</feature>
<accession>A0A5C4TAD2</accession>
<evidence type="ECO:0000313" key="4">
    <source>
        <dbReference type="Proteomes" id="UP000307943"/>
    </source>
</evidence>
<comment type="caution">
    <text evidence="3">The sequence shown here is derived from an EMBL/GenBank/DDBJ whole genome shotgun (WGS) entry which is preliminary data.</text>
</comment>
<dbReference type="PANTHER" id="PTHR43649">
    <property type="entry name" value="ARABINOSE-BINDING PROTEIN-RELATED"/>
    <property type="match status" value="1"/>
</dbReference>
<dbReference type="InterPro" id="IPR006059">
    <property type="entry name" value="SBP"/>
</dbReference>
<dbReference type="RefSeq" id="WP_139602549.1">
    <property type="nucleotide sequence ID" value="NZ_VDCQ01000014.1"/>
</dbReference>
<feature type="chain" id="PRO_5038446305" evidence="2">
    <location>
        <begin position="21"/>
        <end position="436"/>
    </location>
</feature>
<sequence length="436" mass="48145">MNIFKTTASCAMLLALLAAAGCSSGTPKATEDEQAKTAQAEKPPEPVTVKFAAHGSQLPVEDFEKYYKAPVSKKYPHITIERIDHTQKGTGLAELIAAREIPDIYMNGPLDLATYFELGLENSIDDLIKANKFDTTRIKPEVLSTMTDTLGRKDLIGVPWYNQGWAILYNKDLFDKMAAAYPKDNMTWEEIGDLGAKFKRTEGGLSYYGLAPSDVFRGAYQLRLPWVDAQANKSMLLSPGWKEVYELYAGLHDKAGLVPKGSDTLSMFTKGNIAMIATSATRARSMRTIPGLSWDAATYPQMKSVPGYGHQVDPSVLLIPKGAKNRDAAFKVISVVLSDEVQRNMSRNVWVSVLDNQSIQDEFGKEYPDLNSKNMAAFTKLKRNGTMPSFGGVNAISIANNALTEMLYDGKDSNTALREADDKLNKALEERKQQKK</sequence>
<dbReference type="InterPro" id="IPR050490">
    <property type="entry name" value="Bact_solute-bd_prot1"/>
</dbReference>
<evidence type="ECO:0000256" key="2">
    <source>
        <dbReference type="SAM" id="SignalP"/>
    </source>
</evidence>
<dbReference type="Gene3D" id="3.40.190.10">
    <property type="entry name" value="Periplasmic binding protein-like II"/>
    <property type="match status" value="1"/>
</dbReference>
<dbReference type="AlphaFoldDB" id="A0A5C4TAD2"/>
<name>A0A5C4TAD2_9BACL</name>
<feature type="region of interest" description="Disordered" evidence="1">
    <location>
        <begin position="26"/>
        <end position="45"/>
    </location>
</feature>
<evidence type="ECO:0000313" key="3">
    <source>
        <dbReference type="EMBL" id="TNJ66008.1"/>
    </source>
</evidence>
<organism evidence="3 4">
    <name type="scientific">Paenibacillus hemerocallicola</name>
    <dbReference type="NCBI Taxonomy" id="1172614"/>
    <lineage>
        <taxon>Bacteria</taxon>
        <taxon>Bacillati</taxon>
        <taxon>Bacillota</taxon>
        <taxon>Bacilli</taxon>
        <taxon>Bacillales</taxon>
        <taxon>Paenibacillaceae</taxon>
        <taxon>Paenibacillus</taxon>
    </lineage>
</organism>
<gene>
    <name evidence="3" type="ORF">FE784_12600</name>
</gene>
<dbReference type="EMBL" id="VDCQ01000014">
    <property type="protein sequence ID" value="TNJ66008.1"/>
    <property type="molecule type" value="Genomic_DNA"/>
</dbReference>
<reference evidence="3 4" key="1">
    <citation type="submission" date="2019-05" db="EMBL/GenBank/DDBJ databases">
        <title>We sequenced the genome of Paenibacillus hemerocallicola KCTC 33185 for further insight into its adaptation and study the phylogeny of Paenibacillus.</title>
        <authorList>
            <person name="Narsing Rao M.P."/>
        </authorList>
    </citation>
    <scope>NUCLEOTIDE SEQUENCE [LARGE SCALE GENOMIC DNA]</scope>
    <source>
        <strain evidence="3 4">KCTC 33185</strain>
    </source>
</reference>
<keyword evidence="2" id="KW-0732">Signal</keyword>
<dbReference type="Proteomes" id="UP000307943">
    <property type="component" value="Unassembled WGS sequence"/>
</dbReference>
<protein>
    <submittedName>
        <fullName evidence="3">Extracellular solute-binding protein</fullName>
    </submittedName>
</protein>
<evidence type="ECO:0000256" key="1">
    <source>
        <dbReference type="SAM" id="MobiDB-lite"/>
    </source>
</evidence>
<dbReference type="PANTHER" id="PTHR43649:SF12">
    <property type="entry name" value="DIACETYLCHITOBIOSE BINDING PROTEIN DASA"/>
    <property type="match status" value="1"/>
</dbReference>
<dbReference type="SUPFAM" id="SSF53850">
    <property type="entry name" value="Periplasmic binding protein-like II"/>
    <property type="match status" value="1"/>
</dbReference>
<dbReference type="Pfam" id="PF13416">
    <property type="entry name" value="SBP_bac_8"/>
    <property type="match status" value="1"/>
</dbReference>
<keyword evidence="4" id="KW-1185">Reference proteome</keyword>
<dbReference type="PROSITE" id="PS51257">
    <property type="entry name" value="PROKAR_LIPOPROTEIN"/>
    <property type="match status" value="1"/>
</dbReference>
<dbReference type="OrthoDB" id="9811951at2"/>
<proteinExistence type="predicted"/>